<proteinExistence type="inferred from homology"/>
<evidence type="ECO:0000313" key="6">
    <source>
        <dbReference type="Proteomes" id="UP001210925"/>
    </source>
</evidence>
<dbReference type="PANTHER" id="PTHR48081">
    <property type="entry name" value="AB HYDROLASE SUPERFAMILY PROTEIN C4A8.06C"/>
    <property type="match status" value="1"/>
</dbReference>
<evidence type="ECO:0000259" key="4">
    <source>
        <dbReference type="Pfam" id="PF07859"/>
    </source>
</evidence>
<sequence>MEALFQYIDFEEQIASLNSPNDKGKKYVDAQPVNYYQSVVRIVRTASTLALSTFKKPKKQARKSISEKVFNGVLHGGSLLAHQVKTVASGVSNIVTSSNTRPTWDYVTQFALHFMRENMQYPFHSMNFARSGVETAGLVDLTPSGVLVKTCTFVINKSLLLAYEKRGREYQKNTSTWRYPIPSEDPTTSTAGDFYTLDGEWLFPENENSIKARIFKSFQKSERKRKVIYYIHGGAYILGSAKIYRNLTGILAKNCQYPVFALNYRLAPEHPFPAGLHDVLAGYLWLLDPTNEMFENTSEMVHDPYDPEDIIISGDSAGGGLTMALINYLSMYLRDPDESLLIPFPKACILLSPWVDLSCSTKSWKENSSFDFLPPNTYNLHEPVFSDVTHPVYSYCFGENMDRPLDVLSPTGTVPYRIASQAGEIETLRDESIALAYKYHSQNRDSKTSWVRHELYKDMPHDFQVGSAWLPAARLSIKNFTYFAQSFFECSRGCYDYFEPLELTPSEAELLTMIDSHHDIK</sequence>
<evidence type="ECO:0000256" key="1">
    <source>
        <dbReference type="ARBA" id="ARBA00010515"/>
    </source>
</evidence>
<comment type="caution">
    <text evidence="5">The sequence shown here is derived from an EMBL/GenBank/DDBJ whole genome shotgun (WGS) entry which is preliminary data.</text>
</comment>
<dbReference type="Pfam" id="PF07859">
    <property type="entry name" value="Abhydrolase_3"/>
    <property type="match status" value="1"/>
</dbReference>
<reference evidence="5" key="1">
    <citation type="submission" date="2020-05" db="EMBL/GenBank/DDBJ databases">
        <title>Phylogenomic resolution of chytrid fungi.</title>
        <authorList>
            <person name="Stajich J.E."/>
            <person name="Amses K."/>
            <person name="Simmons R."/>
            <person name="Seto K."/>
            <person name="Myers J."/>
            <person name="Bonds A."/>
            <person name="Quandt C.A."/>
            <person name="Barry K."/>
            <person name="Liu P."/>
            <person name="Grigoriev I."/>
            <person name="Longcore J.E."/>
            <person name="James T.Y."/>
        </authorList>
    </citation>
    <scope>NUCLEOTIDE SEQUENCE</scope>
    <source>
        <strain evidence="5">PLAUS21</strain>
    </source>
</reference>
<feature type="domain" description="Alpha/beta hydrolase fold-3" evidence="4">
    <location>
        <begin position="229"/>
        <end position="464"/>
    </location>
</feature>
<dbReference type="PROSITE" id="PS01174">
    <property type="entry name" value="LIPASE_GDXG_SER"/>
    <property type="match status" value="1"/>
</dbReference>
<feature type="active site" evidence="3">
    <location>
        <position position="316"/>
    </location>
</feature>
<dbReference type="InterPro" id="IPR029058">
    <property type="entry name" value="AB_hydrolase_fold"/>
</dbReference>
<dbReference type="InterPro" id="IPR013094">
    <property type="entry name" value="AB_hydrolase_3"/>
</dbReference>
<dbReference type="SUPFAM" id="SSF53474">
    <property type="entry name" value="alpha/beta-Hydrolases"/>
    <property type="match status" value="1"/>
</dbReference>
<evidence type="ECO:0000256" key="3">
    <source>
        <dbReference type="PROSITE-ProRule" id="PRU10038"/>
    </source>
</evidence>
<name>A0AAD5UHW2_9FUNG</name>
<dbReference type="EMBL" id="JADGKB010000053">
    <property type="protein sequence ID" value="KAJ3256270.1"/>
    <property type="molecule type" value="Genomic_DNA"/>
</dbReference>
<dbReference type="PANTHER" id="PTHR48081:SF8">
    <property type="entry name" value="ALPHA_BETA HYDROLASE FOLD-3 DOMAIN-CONTAINING PROTEIN-RELATED"/>
    <property type="match status" value="1"/>
</dbReference>
<protein>
    <recommendedName>
        <fullName evidence="4">Alpha/beta hydrolase fold-3 domain-containing protein</fullName>
    </recommendedName>
</protein>
<dbReference type="AlphaFoldDB" id="A0AAD5UHW2"/>
<dbReference type="InterPro" id="IPR033140">
    <property type="entry name" value="Lipase_GDXG_put_SER_AS"/>
</dbReference>
<keyword evidence="6" id="KW-1185">Reference proteome</keyword>
<dbReference type="GO" id="GO:0016787">
    <property type="term" value="F:hydrolase activity"/>
    <property type="evidence" value="ECO:0007669"/>
    <property type="project" value="UniProtKB-KW"/>
</dbReference>
<comment type="similarity">
    <text evidence="1">Belongs to the 'GDXG' lipolytic enzyme family.</text>
</comment>
<accession>A0AAD5UHW2</accession>
<gene>
    <name evidence="5" type="ORF">HK103_005633</name>
</gene>
<evidence type="ECO:0000256" key="2">
    <source>
        <dbReference type="ARBA" id="ARBA00022801"/>
    </source>
</evidence>
<keyword evidence="2" id="KW-0378">Hydrolase</keyword>
<evidence type="ECO:0000313" key="5">
    <source>
        <dbReference type="EMBL" id="KAJ3256270.1"/>
    </source>
</evidence>
<dbReference type="Proteomes" id="UP001210925">
    <property type="component" value="Unassembled WGS sequence"/>
</dbReference>
<dbReference type="Gene3D" id="3.40.50.1820">
    <property type="entry name" value="alpha/beta hydrolase"/>
    <property type="match status" value="1"/>
</dbReference>
<dbReference type="InterPro" id="IPR050300">
    <property type="entry name" value="GDXG_lipolytic_enzyme"/>
</dbReference>
<organism evidence="5 6">
    <name type="scientific">Boothiomyces macroporosus</name>
    <dbReference type="NCBI Taxonomy" id="261099"/>
    <lineage>
        <taxon>Eukaryota</taxon>
        <taxon>Fungi</taxon>
        <taxon>Fungi incertae sedis</taxon>
        <taxon>Chytridiomycota</taxon>
        <taxon>Chytridiomycota incertae sedis</taxon>
        <taxon>Chytridiomycetes</taxon>
        <taxon>Rhizophydiales</taxon>
        <taxon>Terramycetaceae</taxon>
        <taxon>Boothiomyces</taxon>
    </lineage>
</organism>